<organism evidence="5 6">
    <name type="scientific">Lederbergia galactosidilytica</name>
    <dbReference type="NCBI Taxonomy" id="217031"/>
    <lineage>
        <taxon>Bacteria</taxon>
        <taxon>Bacillati</taxon>
        <taxon>Bacillota</taxon>
        <taxon>Bacilli</taxon>
        <taxon>Bacillales</taxon>
        <taxon>Bacillaceae</taxon>
        <taxon>Lederbergia</taxon>
    </lineage>
</organism>
<proteinExistence type="predicted"/>
<dbReference type="PRINTS" id="PR00455">
    <property type="entry name" value="HTHTETR"/>
</dbReference>
<dbReference type="InterPro" id="IPR001647">
    <property type="entry name" value="HTH_TetR"/>
</dbReference>
<evidence type="ECO:0000256" key="1">
    <source>
        <dbReference type="ARBA" id="ARBA00022491"/>
    </source>
</evidence>
<dbReference type="PROSITE" id="PS50977">
    <property type="entry name" value="HTH_TETR_2"/>
    <property type="match status" value="1"/>
</dbReference>
<evidence type="ECO:0000313" key="5">
    <source>
        <dbReference type="EMBL" id="KRG12685.1"/>
    </source>
</evidence>
<gene>
    <name evidence="5" type="ORF">ACA29_11035</name>
</gene>
<comment type="caution">
    <text evidence="5">The sequence shown here is derived from an EMBL/GenBank/DDBJ whole genome shotgun (WGS) entry which is preliminary data.</text>
</comment>
<dbReference type="InterPro" id="IPR023772">
    <property type="entry name" value="DNA-bd_HTH_TetR-type_CS"/>
</dbReference>
<dbReference type="GO" id="GO:0003677">
    <property type="term" value="F:DNA binding"/>
    <property type="evidence" value="ECO:0007669"/>
    <property type="project" value="UniProtKB-UniRule"/>
</dbReference>
<evidence type="ECO:0000313" key="6">
    <source>
        <dbReference type="Proteomes" id="UP000053881"/>
    </source>
</evidence>
<dbReference type="InterPro" id="IPR050624">
    <property type="entry name" value="HTH-type_Tx_Regulator"/>
</dbReference>
<sequence>MENFLNLPMEKQNLIIDAALKTFAMHGYKKTSISDIASTAGISKAMVFHYFGTKKELYLYLVNTCVDSISTEVVEKFDDSITDLFDRTLHTSKLELALMEKHPNIPSFIQSAYFENDDEVKKEIRTIFRKDDGKTIGKKITFDGADFSKFKDDIDPKLVMNMIDWIAEGYMSKISDAKDTDYDELYRVFEECLQLFKRNFYK</sequence>
<evidence type="ECO:0000256" key="2">
    <source>
        <dbReference type="ARBA" id="ARBA00023125"/>
    </source>
</evidence>
<protein>
    <submittedName>
        <fullName evidence="5">Transcriptional regulator</fullName>
    </submittedName>
</protein>
<dbReference type="Pfam" id="PF00440">
    <property type="entry name" value="TetR_N"/>
    <property type="match status" value="1"/>
</dbReference>
<keyword evidence="1" id="KW-0678">Repressor</keyword>
<dbReference type="PATRIC" id="fig|217031.4.peg.3659"/>
<dbReference type="PANTHER" id="PTHR43479">
    <property type="entry name" value="ACREF/ENVCD OPERON REPRESSOR-RELATED"/>
    <property type="match status" value="1"/>
</dbReference>
<dbReference type="Gene3D" id="1.10.357.10">
    <property type="entry name" value="Tetracycline Repressor, domain 2"/>
    <property type="match status" value="1"/>
</dbReference>
<evidence type="ECO:0000259" key="4">
    <source>
        <dbReference type="PROSITE" id="PS50977"/>
    </source>
</evidence>
<dbReference type="Gene3D" id="1.10.10.60">
    <property type="entry name" value="Homeodomain-like"/>
    <property type="match status" value="1"/>
</dbReference>
<dbReference type="InterPro" id="IPR009057">
    <property type="entry name" value="Homeodomain-like_sf"/>
</dbReference>
<reference evidence="5 6" key="1">
    <citation type="submission" date="2015-06" db="EMBL/GenBank/DDBJ databases">
        <title>Genome sequencing project of Bacillus galactosidilyticus PL133.</title>
        <authorList>
            <person name="Gaiero J."/>
            <person name="Nicol R."/>
            <person name="Habash M."/>
        </authorList>
    </citation>
    <scope>NUCLEOTIDE SEQUENCE [LARGE SCALE GENOMIC DNA]</scope>
    <source>
        <strain evidence="5 6">PL133</strain>
    </source>
</reference>
<dbReference type="Proteomes" id="UP000053881">
    <property type="component" value="Unassembled WGS sequence"/>
</dbReference>
<evidence type="ECO:0000256" key="3">
    <source>
        <dbReference type="PROSITE-ProRule" id="PRU00335"/>
    </source>
</evidence>
<feature type="domain" description="HTH tetR-type" evidence="4">
    <location>
        <begin position="9"/>
        <end position="69"/>
    </location>
</feature>
<dbReference type="EMBL" id="LGPB01000090">
    <property type="protein sequence ID" value="KRG12685.1"/>
    <property type="molecule type" value="Genomic_DNA"/>
</dbReference>
<dbReference type="InterPro" id="IPR036271">
    <property type="entry name" value="Tet_transcr_reg_TetR-rel_C_sf"/>
</dbReference>
<keyword evidence="2 3" id="KW-0238">DNA-binding</keyword>
<dbReference type="PANTHER" id="PTHR43479:SF11">
    <property type="entry name" value="ACREF_ENVCD OPERON REPRESSOR-RELATED"/>
    <property type="match status" value="1"/>
</dbReference>
<feature type="DNA-binding region" description="H-T-H motif" evidence="3">
    <location>
        <begin position="32"/>
        <end position="51"/>
    </location>
</feature>
<dbReference type="SUPFAM" id="SSF46689">
    <property type="entry name" value="Homeodomain-like"/>
    <property type="match status" value="1"/>
</dbReference>
<dbReference type="AlphaFoldDB" id="A0A0Q9XW85"/>
<dbReference type="PROSITE" id="PS01081">
    <property type="entry name" value="HTH_TETR_1"/>
    <property type="match status" value="1"/>
</dbReference>
<dbReference type="SUPFAM" id="SSF48498">
    <property type="entry name" value="Tetracyclin repressor-like, C-terminal domain"/>
    <property type="match status" value="1"/>
</dbReference>
<name>A0A0Q9XW85_9BACI</name>
<accession>A0A0Q9XW85</accession>